<dbReference type="Proteomes" id="UP000004508">
    <property type="component" value="Unassembled WGS sequence"/>
</dbReference>
<sequence length="62" mass="7195">MPLIDKTYRAKGLPDLYINLKGYLGSLEQTSDEGLRRTMETNFFGVWRVTQAIFPLICRLML</sequence>
<dbReference type="InParanoid" id="D6TR72"/>
<comment type="caution">
    <text evidence="1">The sequence shown here is derived from an EMBL/GenBank/DDBJ whole genome shotgun (WGS) entry which is preliminary data.</text>
</comment>
<dbReference type="AlphaFoldDB" id="D6TR72"/>
<gene>
    <name evidence="1" type="ORF">Krac_9120</name>
</gene>
<evidence type="ECO:0000313" key="1">
    <source>
        <dbReference type="EMBL" id="EFH87771.1"/>
    </source>
</evidence>
<accession>D6TR72</accession>
<proteinExistence type="predicted"/>
<dbReference type="EMBL" id="ADVG01000002">
    <property type="protein sequence ID" value="EFH87771.1"/>
    <property type="molecule type" value="Genomic_DNA"/>
</dbReference>
<dbReference type="SUPFAM" id="SSF51735">
    <property type="entry name" value="NAD(P)-binding Rossmann-fold domains"/>
    <property type="match status" value="1"/>
</dbReference>
<keyword evidence="2" id="KW-1185">Reference proteome</keyword>
<dbReference type="Gene3D" id="3.40.50.720">
    <property type="entry name" value="NAD(P)-binding Rossmann-like Domain"/>
    <property type="match status" value="1"/>
</dbReference>
<evidence type="ECO:0000313" key="2">
    <source>
        <dbReference type="Proteomes" id="UP000004508"/>
    </source>
</evidence>
<protein>
    <submittedName>
        <fullName evidence="1">Short-chain dehydrogenase/reductase SDR</fullName>
    </submittedName>
</protein>
<name>D6TR72_KTERA</name>
<organism evidence="1 2">
    <name type="scientific">Ktedonobacter racemifer DSM 44963</name>
    <dbReference type="NCBI Taxonomy" id="485913"/>
    <lineage>
        <taxon>Bacteria</taxon>
        <taxon>Bacillati</taxon>
        <taxon>Chloroflexota</taxon>
        <taxon>Ktedonobacteria</taxon>
        <taxon>Ktedonobacterales</taxon>
        <taxon>Ktedonobacteraceae</taxon>
        <taxon>Ktedonobacter</taxon>
    </lineage>
</organism>
<dbReference type="InterPro" id="IPR036291">
    <property type="entry name" value="NAD(P)-bd_dom_sf"/>
</dbReference>
<dbReference type="eggNOG" id="COG1028">
    <property type="taxonomic scope" value="Bacteria"/>
</dbReference>
<reference evidence="1 2" key="1">
    <citation type="journal article" date="2011" name="Stand. Genomic Sci.">
        <title>Non-contiguous finished genome sequence and contextual data of the filamentous soil bacterium Ktedonobacter racemifer type strain (SOSP1-21).</title>
        <authorList>
            <person name="Chang Y.J."/>
            <person name="Land M."/>
            <person name="Hauser L."/>
            <person name="Chertkov O."/>
            <person name="Del Rio T.G."/>
            <person name="Nolan M."/>
            <person name="Copeland A."/>
            <person name="Tice H."/>
            <person name="Cheng J.F."/>
            <person name="Lucas S."/>
            <person name="Han C."/>
            <person name="Goodwin L."/>
            <person name="Pitluck S."/>
            <person name="Ivanova N."/>
            <person name="Ovchinikova G."/>
            <person name="Pati A."/>
            <person name="Chen A."/>
            <person name="Palaniappan K."/>
            <person name="Mavromatis K."/>
            <person name="Liolios K."/>
            <person name="Brettin T."/>
            <person name="Fiebig A."/>
            <person name="Rohde M."/>
            <person name="Abt B."/>
            <person name="Goker M."/>
            <person name="Detter J.C."/>
            <person name="Woyke T."/>
            <person name="Bristow J."/>
            <person name="Eisen J.A."/>
            <person name="Markowitz V."/>
            <person name="Hugenholtz P."/>
            <person name="Kyrpides N.C."/>
            <person name="Klenk H.P."/>
            <person name="Lapidus A."/>
        </authorList>
    </citation>
    <scope>NUCLEOTIDE SEQUENCE [LARGE SCALE GENOMIC DNA]</scope>
    <source>
        <strain evidence="2">DSM 44963</strain>
    </source>
</reference>
<dbReference type="STRING" id="485913.Krac_9120"/>